<keyword evidence="2" id="KW-0808">Transferase</keyword>
<dbReference type="SUPFAM" id="SSF52210">
    <property type="entry name" value="Succinyl-CoA synthetase domains"/>
    <property type="match status" value="2"/>
</dbReference>
<dbReference type="AlphaFoldDB" id="A0A285X7S1"/>
<dbReference type="InterPro" id="IPR043938">
    <property type="entry name" value="Ligase_CoA_dom"/>
</dbReference>
<organism evidence="2 3">
    <name type="scientific">Salinimicrobium sediminis</name>
    <dbReference type="NCBI Taxonomy" id="1343891"/>
    <lineage>
        <taxon>Bacteria</taxon>
        <taxon>Pseudomonadati</taxon>
        <taxon>Bacteroidota</taxon>
        <taxon>Flavobacteriia</taxon>
        <taxon>Flavobacteriales</taxon>
        <taxon>Flavobacteriaceae</taxon>
        <taxon>Salinimicrobium</taxon>
    </lineage>
</organism>
<dbReference type="Pfam" id="PF13380">
    <property type="entry name" value="CoA_binding_2"/>
    <property type="match status" value="1"/>
</dbReference>
<accession>A0A285X7S1</accession>
<dbReference type="PANTHER" id="PTHR42793">
    <property type="entry name" value="COA BINDING DOMAIN CONTAINING PROTEIN"/>
    <property type="match status" value="1"/>
</dbReference>
<dbReference type="Gene3D" id="3.40.50.261">
    <property type="entry name" value="Succinyl-CoA synthetase domains"/>
    <property type="match status" value="2"/>
</dbReference>
<dbReference type="RefSeq" id="WP_097057089.1">
    <property type="nucleotide sequence ID" value="NZ_OCMF01000004.1"/>
</dbReference>
<proteinExistence type="predicted"/>
<dbReference type="PANTHER" id="PTHR42793:SF1">
    <property type="entry name" value="PEPTIDYL-LYSINE N-ACETYLTRANSFERASE PATZ"/>
    <property type="match status" value="1"/>
</dbReference>
<dbReference type="Pfam" id="PF13607">
    <property type="entry name" value="Succ_CoA_lig"/>
    <property type="match status" value="1"/>
</dbReference>
<evidence type="ECO:0000313" key="3">
    <source>
        <dbReference type="Proteomes" id="UP000219193"/>
    </source>
</evidence>
<dbReference type="SUPFAM" id="SSF56059">
    <property type="entry name" value="Glutathione synthetase ATP-binding domain-like"/>
    <property type="match status" value="1"/>
</dbReference>
<dbReference type="InterPro" id="IPR032875">
    <property type="entry name" value="Succ_CoA_lig_flav_dom"/>
</dbReference>
<dbReference type="Pfam" id="PF19045">
    <property type="entry name" value="Ligase_CoA_2"/>
    <property type="match status" value="1"/>
</dbReference>
<dbReference type="Proteomes" id="UP000219193">
    <property type="component" value="Unassembled WGS sequence"/>
</dbReference>
<sequence length="698" mass="75297">MLHSKLIHPESIVVVGGSDNIHSPGGRVLKNLLDHQFEGDLFVVNPKQDMVQGVRSYNDINDLPEVDLAIIAIAAKYVVEAVRVLTQKKNTKGFIIFSAGFSEKDEAGALLEKEIVKLLDKAGGSFLGPNNIGMINKHYAGVFTTPIPKLDEKGVDLISGSGATAVFIIEAAQSFGLTFSSVYTVGNSAQIGVEEILEYLDHSFEKGVSSKVKLLYIESIKDPLKFLRHTTSLIAKGCKIAAIKAGSSEEGNRAASSHTGAIANSDVFVDTLFKKAGIIRCFGRNELITVAGILQQKETAGKNIAIITHAGGPAVMLTDVLSNNGLKIPHIEGKESEALLDQLFDGSSVSNPIDFLATGNAGQLKAILEVCESSPRIDAMAVIFGSPGLTAVDDVYQVLNERIKSSEKPIYAVLPSVVNVKDEIQVFLKKGNIAFQDEVLFGQALAKVYNHASVSIKTENPDPKFSTEIRKLIDALPDGYMPTEAAVTLLETAGVKFAVPLQVKNEAKLNYFANTVIFPVVLKVEGPLHKSDVGGVILNVSNKSELHDGFHKLMQIEGATSVMIQPMIKGKEIFIGAKKETNYPHVILCGLGGIFVEVLKDISASMIPVSEEEALKMITDLKAAPILKGIRGQASINIKLFAETIVKISDLLTLVPEIAELDLNPLMASEKDLTAVDVRIRLERSVKKLQPNETNEFV</sequence>
<dbReference type="Gene3D" id="3.30.1490.20">
    <property type="entry name" value="ATP-grasp fold, A domain"/>
    <property type="match status" value="1"/>
</dbReference>
<evidence type="ECO:0000259" key="1">
    <source>
        <dbReference type="SMART" id="SM00881"/>
    </source>
</evidence>
<keyword evidence="3" id="KW-1185">Reference proteome</keyword>
<dbReference type="SMART" id="SM00881">
    <property type="entry name" value="CoA_binding"/>
    <property type="match status" value="1"/>
</dbReference>
<dbReference type="GO" id="GO:0043758">
    <property type="term" value="F:acetate-CoA ligase (ADP-forming) activity"/>
    <property type="evidence" value="ECO:0007669"/>
    <property type="project" value="InterPro"/>
</dbReference>
<dbReference type="Pfam" id="PF13549">
    <property type="entry name" value="ATP-grasp_5"/>
    <property type="match status" value="1"/>
</dbReference>
<evidence type="ECO:0000313" key="2">
    <source>
        <dbReference type="EMBL" id="SOC81328.1"/>
    </source>
</evidence>
<protein>
    <submittedName>
        <fullName evidence="2">Acetyltransferase</fullName>
    </submittedName>
</protein>
<dbReference type="GO" id="GO:0005524">
    <property type="term" value="F:ATP binding"/>
    <property type="evidence" value="ECO:0007669"/>
    <property type="project" value="InterPro"/>
</dbReference>
<dbReference type="InterPro" id="IPR016102">
    <property type="entry name" value="Succinyl-CoA_synth-like"/>
</dbReference>
<dbReference type="Gene3D" id="3.30.470.20">
    <property type="entry name" value="ATP-grasp fold, B domain"/>
    <property type="match status" value="1"/>
</dbReference>
<gene>
    <name evidence="2" type="ORF">SAMN06296241_2903</name>
</gene>
<dbReference type="GO" id="GO:0016740">
    <property type="term" value="F:transferase activity"/>
    <property type="evidence" value="ECO:0007669"/>
    <property type="project" value="UniProtKB-KW"/>
</dbReference>
<dbReference type="OrthoDB" id="9807426at2"/>
<feature type="domain" description="CoA-binding" evidence="1">
    <location>
        <begin position="6"/>
        <end position="101"/>
    </location>
</feature>
<dbReference type="InterPro" id="IPR036291">
    <property type="entry name" value="NAD(P)-bd_dom_sf"/>
</dbReference>
<dbReference type="InterPro" id="IPR013815">
    <property type="entry name" value="ATP_grasp_subdomain_1"/>
</dbReference>
<dbReference type="SUPFAM" id="SSF51735">
    <property type="entry name" value="NAD(P)-binding Rossmann-fold domains"/>
    <property type="match status" value="1"/>
</dbReference>
<dbReference type="InterPro" id="IPR003781">
    <property type="entry name" value="CoA-bd"/>
</dbReference>
<dbReference type="EMBL" id="OCMF01000004">
    <property type="protein sequence ID" value="SOC81328.1"/>
    <property type="molecule type" value="Genomic_DNA"/>
</dbReference>
<reference evidence="3" key="1">
    <citation type="submission" date="2017-09" db="EMBL/GenBank/DDBJ databases">
        <authorList>
            <person name="Varghese N."/>
            <person name="Submissions S."/>
        </authorList>
    </citation>
    <scope>NUCLEOTIDE SEQUENCE [LARGE SCALE GENOMIC DNA]</scope>
    <source>
        <strain evidence="3">CGMCC 1.12641</strain>
    </source>
</reference>
<name>A0A285X7S1_9FLAO</name>
<dbReference type="Gene3D" id="3.40.50.720">
    <property type="entry name" value="NAD(P)-binding Rossmann-like Domain"/>
    <property type="match status" value="1"/>
</dbReference>